<gene>
    <name evidence="1" type="ORF">MILVUS5_LOCUS7515</name>
</gene>
<proteinExistence type="predicted"/>
<sequence>MPLKFAKKWEIGELNTNYEKEIVLADQSIIRPSEIMKDVIVKVNNLLFPVDFIVVDIEEDVDVPIILGRPFQATSLAVIDMEKEVLKLRMGDEEQLIYIRGENDWCCRIESREPKTPRWRMKVTMEELEDGIAELDMDKKSYPPAIDIADVKKEDLWVRRWGRFRKVAVRSEPGINTTPIKKPPRPNMKFRFKKITDHSKQPAEVKWVSVPRKPKVEVSKSCVKGDTSDKHDICYAPYKE</sequence>
<reference evidence="1" key="1">
    <citation type="submission" date="2023-10" db="EMBL/GenBank/DDBJ databases">
        <authorList>
            <person name="Rodriguez Cubillos JULIANA M."/>
            <person name="De Vega J."/>
        </authorList>
    </citation>
    <scope>NUCLEOTIDE SEQUENCE</scope>
</reference>
<name>A0ACB0IY09_TRIPR</name>
<organism evidence="1 2">
    <name type="scientific">Trifolium pratense</name>
    <name type="common">Red clover</name>
    <dbReference type="NCBI Taxonomy" id="57577"/>
    <lineage>
        <taxon>Eukaryota</taxon>
        <taxon>Viridiplantae</taxon>
        <taxon>Streptophyta</taxon>
        <taxon>Embryophyta</taxon>
        <taxon>Tracheophyta</taxon>
        <taxon>Spermatophyta</taxon>
        <taxon>Magnoliopsida</taxon>
        <taxon>eudicotyledons</taxon>
        <taxon>Gunneridae</taxon>
        <taxon>Pentapetalae</taxon>
        <taxon>rosids</taxon>
        <taxon>fabids</taxon>
        <taxon>Fabales</taxon>
        <taxon>Fabaceae</taxon>
        <taxon>Papilionoideae</taxon>
        <taxon>50 kb inversion clade</taxon>
        <taxon>NPAAA clade</taxon>
        <taxon>Hologalegina</taxon>
        <taxon>IRL clade</taxon>
        <taxon>Trifolieae</taxon>
        <taxon>Trifolium</taxon>
    </lineage>
</organism>
<dbReference type="EMBL" id="CASHSV030000013">
    <property type="protein sequence ID" value="CAJ2637120.1"/>
    <property type="molecule type" value="Genomic_DNA"/>
</dbReference>
<accession>A0ACB0IY09</accession>
<dbReference type="Proteomes" id="UP001177021">
    <property type="component" value="Unassembled WGS sequence"/>
</dbReference>
<evidence type="ECO:0000313" key="1">
    <source>
        <dbReference type="EMBL" id="CAJ2637120.1"/>
    </source>
</evidence>
<keyword evidence="2" id="KW-1185">Reference proteome</keyword>
<evidence type="ECO:0000313" key="2">
    <source>
        <dbReference type="Proteomes" id="UP001177021"/>
    </source>
</evidence>
<protein>
    <submittedName>
        <fullName evidence="1">Uncharacterized protein</fullName>
    </submittedName>
</protein>
<comment type="caution">
    <text evidence="1">The sequence shown here is derived from an EMBL/GenBank/DDBJ whole genome shotgun (WGS) entry which is preliminary data.</text>
</comment>